<dbReference type="OrthoDB" id="189226at2759"/>
<keyword evidence="2" id="KW-0808">Transferase</keyword>
<feature type="domain" description="Phospholipid/glycerol acyltransferase" evidence="5">
    <location>
        <begin position="120"/>
        <end position="242"/>
    </location>
</feature>
<feature type="compositionally biased region" description="Low complexity" evidence="4">
    <location>
        <begin position="535"/>
        <end position="547"/>
    </location>
</feature>
<dbReference type="PANTHER" id="PTHR10983">
    <property type="entry name" value="1-ACYLGLYCEROL-3-PHOSPHATE ACYLTRANSFERASE-RELATED"/>
    <property type="match status" value="1"/>
</dbReference>
<dbReference type="GO" id="GO:0016746">
    <property type="term" value="F:acyltransferase activity"/>
    <property type="evidence" value="ECO:0007669"/>
    <property type="project" value="UniProtKB-KW"/>
</dbReference>
<protein>
    <recommendedName>
        <fullName evidence="5">Phospholipid/glycerol acyltransferase domain-containing protein</fullName>
    </recommendedName>
</protein>
<proteinExistence type="inferred from homology"/>
<keyword evidence="3" id="KW-0012">Acyltransferase</keyword>
<dbReference type="SUPFAM" id="SSF69593">
    <property type="entry name" value="Glycerol-3-phosphate (1)-acyltransferase"/>
    <property type="match status" value="1"/>
</dbReference>
<dbReference type="InterPro" id="IPR002123">
    <property type="entry name" value="Plipid/glycerol_acylTrfase"/>
</dbReference>
<organism evidence="6 7">
    <name type="scientific">Curvularia kusanoi</name>
    <name type="common">Cochliobolus kusanoi</name>
    <dbReference type="NCBI Taxonomy" id="90978"/>
    <lineage>
        <taxon>Eukaryota</taxon>
        <taxon>Fungi</taxon>
        <taxon>Dikarya</taxon>
        <taxon>Ascomycota</taxon>
        <taxon>Pezizomycotina</taxon>
        <taxon>Dothideomycetes</taxon>
        <taxon>Pleosporomycetidae</taxon>
        <taxon>Pleosporales</taxon>
        <taxon>Pleosporineae</taxon>
        <taxon>Pleosporaceae</taxon>
        <taxon>Curvularia</taxon>
    </lineage>
</organism>
<evidence type="ECO:0000313" key="6">
    <source>
        <dbReference type="EMBL" id="KAF2996499.1"/>
    </source>
</evidence>
<feature type="region of interest" description="Disordered" evidence="4">
    <location>
        <begin position="649"/>
        <end position="708"/>
    </location>
</feature>
<evidence type="ECO:0000259" key="5">
    <source>
        <dbReference type="SMART" id="SM00563"/>
    </source>
</evidence>
<dbReference type="EMBL" id="SWKU01000027">
    <property type="protein sequence ID" value="KAF2996499.1"/>
    <property type="molecule type" value="Genomic_DNA"/>
</dbReference>
<dbReference type="Pfam" id="PF16076">
    <property type="entry name" value="Acyltransf_C"/>
    <property type="match status" value="1"/>
</dbReference>
<keyword evidence="7" id="KW-1185">Reference proteome</keyword>
<reference evidence="6" key="1">
    <citation type="submission" date="2019-04" db="EMBL/GenBank/DDBJ databases">
        <title>Sequencing of skin fungus with MAO and IRED activity.</title>
        <authorList>
            <person name="Marsaioli A.J."/>
            <person name="Bonatto J.M.C."/>
            <person name="Reis Junior O."/>
        </authorList>
    </citation>
    <scope>NUCLEOTIDE SEQUENCE</scope>
    <source>
        <strain evidence="6">30M1</strain>
    </source>
</reference>
<evidence type="ECO:0000313" key="7">
    <source>
        <dbReference type="Proteomes" id="UP000801428"/>
    </source>
</evidence>
<dbReference type="Pfam" id="PF01553">
    <property type="entry name" value="Acyltransferase"/>
    <property type="match status" value="1"/>
</dbReference>
<accession>A0A9P4T7Y4</accession>
<dbReference type="PANTHER" id="PTHR10983:SF16">
    <property type="entry name" value="LYSOCARDIOLIPIN ACYLTRANSFERASE 1"/>
    <property type="match status" value="1"/>
</dbReference>
<dbReference type="GO" id="GO:0005783">
    <property type="term" value="C:endoplasmic reticulum"/>
    <property type="evidence" value="ECO:0007669"/>
    <property type="project" value="TreeGrafter"/>
</dbReference>
<evidence type="ECO:0000256" key="2">
    <source>
        <dbReference type="ARBA" id="ARBA00022679"/>
    </source>
</evidence>
<dbReference type="CDD" id="cd07990">
    <property type="entry name" value="LPLAT_LCLAT1-like"/>
    <property type="match status" value="1"/>
</dbReference>
<name>A0A9P4T7Y4_CURKU</name>
<dbReference type="Proteomes" id="UP000801428">
    <property type="component" value="Unassembled WGS sequence"/>
</dbReference>
<dbReference type="SMART" id="SM00563">
    <property type="entry name" value="PlsC"/>
    <property type="match status" value="1"/>
</dbReference>
<evidence type="ECO:0000256" key="1">
    <source>
        <dbReference type="ARBA" id="ARBA00008655"/>
    </source>
</evidence>
<comment type="similarity">
    <text evidence="1">Belongs to the 1-acyl-sn-glycerol-3-phosphate acyltransferase family.</text>
</comment>
<sequence length="708" mass="77475">MSPAIKKKKDDLGAGLRVSKDNIAAHPAGPPRYGELTQAERAFTLAISASQFLGAPLKLIDPQFYDGYMAYTKECFAILITCLTQWWAPTVVRVSGDSSMVGQLIQKKDGSLQCNFADRMVLMANHQLYTDWLYLWWIAYTNNMHGFVYIILKESLRSIPIIGWSAQFYNFIFLARNWEEDQRRFKKALSRLNSVTQPMWLIIFPEGTNLSATTREKSKAWAAKNNLQDMKHQLLPRSTGLKFCLNELKDTTEWLYDCTIAYEGVPPGQFGQDIFTLRSTFFEGRPPKSVNMHWRRFHISDIPIQNTKAFEVWLRNRWREKDYMLEYFQKHTRFPAENFWKDHLDMGDRSSTNSQSIRSVPRPAVQIETEVKSGNWNEFVKIFAPISSVLMALTVAYGANPADLIPGGKEFFEQHMKQLLNGGGEMGGLPSPDQLEKMIEGAAKLGAAQAADPQQMPQVAQLTQENLAKLVKETAIKNGAVMPGGMRRASTAMPRAPTKTLATPTAVPTRAKSAVVTPSAARKPAGTPTKAKSVKAGPVKPATTTPAKPKPAPAKPKAAAKSQSTPSLGAMKELTLASGVTIKVPASTVEEAKKTGATTITTSNGLVLNIGKKDIEKAQEKKGDTIMTASGIPIKITPGGSIEVAKKPAQAKATPAPKPAVKKAASTPIKANGTINTPKKAASSTAAPKKIIPKSSPAQTKAPKKLST</sequence>
<dbReference type="InterPro" id="IPR032098">
    <property type="entry name" value="Acyltransf_C"/>
</dbReference>
<feature type="compositionally biased region" description="Low complexity" evidence="4">
    <location>
        <begin position="677"/>
        <end position="690"/>
    </location>
</feature>
<gene>
    <name evidence="6" type="ORF">E8E13_005598</name>
</gene>
<evidence type="ECO:0000256" key="3">
    <source>
        <dbReference type="ARBA" id="ARBA00023315"/>
    </source>
</evidence>
<feature type="region of interest" description="Disordered" evidence="4">
    <location>
        <begin position="482"/>
        <end position="566"/>
    </location>
</feature>
<evidence type="ECO:0000256" key="4">
    <source>
        <dbReference type="SAM" id="MobiDB-lite"/>
    </source>
</evidence>
<comment type="caution">
    <text evidence="6">The sequence shown here is derived from an EMBL/GenBank/DDBJ whole genome shotgun (WGS) entry which is preliminary data.</text>
</comment>
<dbReference type="GO" id="GO:0036149">
    <property type="term" value="P:phosphatidylinositol acyl-chain remodeling"/>
    <property type="evidence" value="ECO:0007669"/>
    <property type="project" value="TreeGrafter"/>
</dbReference>
<dbReference type="AlphaFoldDB" id="A0A9P4T7Y4"/>